<dbReference type="SUPFAM" id="SSF56300">
    <property type="entry name" value="Metallo-dependent phosphatases"/>
    <property type="match status" value="1"/>
</dbReference>
<dbReference type="SUPFAM" id="SSF49363">
    <property type="entry name" value="Purple acid phosphatase, N-terminal domain"/>
    <property type="match status" value="1"/>
</dbReference>
<name>A0A8S1FDU8_9PELO</name>
<comment type="catalytic activity">
    <reaction evidence="3">
        <text>a phosphate monoester + H2O = an alcohol + phosphate</text>
        <dbReference type="Rhea" id="RHEA:15017"/>
        <dbReference type="ChEBI" id="CHEBI:15377"/>
        <dbReference type="ChEBI" id="CHEBI:30879"/>
        <dbReference type="ChEBI" id="CHEBI:43474"/>
        <dbReference type="ChEBI" id="CHEBI:67140"/>
        <dbReference type="EC" id="3.1.3.2"/>
    </reaction>
</comment>
<dbReference type="GO" id="GO:0046872">
    <property type="term" value="F:metal ion binding"/>
    <property type="evidence" value="ECO:0007669"/>
    <property type="project" value="InterPro"/>
</dbReference>
<dbReference type="InterPro" id="IPR004843">
    <property type="entry name" value="Calcineurin-like_PHP"/>
</dbReference>
<accession>A0A8S1FDU8</accession>
<dbReference type="InterPro" id="IPR029052">
    <property type="entry name" value="Metallo-depent_PP-like"/>
</dbReference>
<dbReference type="InterPro" id="IPR015914">
    <property type="entry name" value="PAPs_N"/>
</dbReference>
<proteinExistence type="inferred from homology"/>
<evidence type="ECO:0000256" key="3">
    <source>
        <dbReference type="RuleBase" id="RU361203"/>
    </source>
</evidence>
<dbReference type="InterPro" id="IPR008963">
    <property type="entry name" value="Purple_acid_Pase-like_N"/>
</dbReference>
<keyword evidence="8" id="KW-1185">Reference proteome</keyword>
<evidence type="ECO:0000259" key="5">
    <source>
        <dbReference type="Pfam" id="PF14008"/>
    </source>
</evidence>
<dbReference type="GO" id="GO:0003993">
    <property type="term" value="F:acid phosphatase activity"/>
    <property type="evidence" value="ECO:0007669"/>
    <property type="project" value="UniProtKB-EC"/>
</dbReference>
<dbReference type="Proteomes" id="UP000494206">
    <property type="component" value="Unassembled WGS sequence"/>
</dbReference>
<dbReference type="Pfam" id="PF16656">
    <property type="entry name" value="Pur_ac_phosph_N"/>
    <property type="match status" value="1"/>
</dbReference>
<keyword evidence="3" id="KW-0378">Hydrolase</keyword>
<dbReference type="PANTHER" id="PTHR45867:SF1">
    <property type="entry name" value="PURPLE ACID PHOSPHATASE"/>
    <property type="match status" value="1"/>
</dbReference>
<dbReference type="AlphaFoldDB" id="A0A8S1FDU8"/>
<dbReference type="Pfam" id="PF00149">
    <property type="entry name" value="Metallophos"/>
    <property type="match status" value="1"/>
</dbReference>
<evidence type="ECO:0000313" key="8">
    <source>
        <dbReference type="Proteomes" id="UP000494206"/>
    </source>
</evidence>
<dbReference type="Gene3D" id="2.60.40.380">
    <property type="entry name" value="Purple acid phosphatase-like, N-terminal"/>
    <property type="match status" value="1"/>
</dbReference>
<comment type="similarity">
    <text evidence="3">Belongs to the metallophosphoesterase superfamily. Purple acid phosphatase family.</text>
</comment>
<feature type="signal peptide" evidence="3">
    <location>
        <begin position="1"/>
        <end position="17"/>
    </location>
</feature>
<sequence>MLVLGLLHMLLATLSQASVLPEQVHISLSGKPDEMIITWLTLEKLSKNYPFVSYGTNPGQLIMTAKATTTEWKHKIKRYTHRTTLKHLEPGVKYYYNVGSSEGVSNVFWFTQPDQYKPLRAAVFGDLSVLNGYSIEPLIAATHNNEIDIAIHIGDIAYNLHTNNGTLGDEYMKTIEPIAAYIPYMVFPGNHETKKDFIEIINRFTMPKNGVYDNNLFWSFDYGNTHFVGLNSEYYAEQLEDEANAQYKWLKNDLEKNKSRWTIVMLHRPMYCSSETEDGCNDPQDTLARDGDKHFPGLEKLLNEHHVDMILYGHKHTYERMWPIYKGTAFKSENPNHIRNPSAPVFILTGSAGCHSHSGPQDSIPQDFSITRLGNYGYSLLQIHNSTHISTQFVDTSENIGKHLDEFYLEKN</sequence>
<protein>
    <recommendedName>
        <fullName evidence="3">Purple acid phosphatase</fullName>
        <ecNumber evidence="3">3.1.3.2</ecNumber>
    </recommendedName>
</protein>
<evidence type="ECO:0000259" key="6">
    <source>
        <dbReference type="Pfam" id="PF16656"/>
    </source>
</evidence>
<evidence type="ECO:0000313" key="7">
    <source>
        <dbReference type="EMBL" id="CAB3410027.1"/>
    </source>
</evidence>
<organism evidence="7 8">
    <name type="scientific">Caenorhabditis bovis</name>
    <dbReference type="NCBI Taxonomy" id="2654633"/>
    <lineage>
        <taxon>Eukaryota</taxon>
        <taxon>Metazoa</taxon>
        <taxon>Ecdysozoa</taxon>
        <taxon>Nematoda</taxon>
        <taxon>Chromadorea</taxon>
        <taxon>Rhabditida</taxon>
        <taxon>Rhabditina</taxon>
        <taxon>Rhabditomorpha</taxon>
        <taxon>Rhabditoidea</taxon>
        <taxon>Rhabditidae</taxon>
        <taxon>Peloderinae</taxon>
        <taxon>Caenorhabditis</taxon>
    </lineage>
</organism>
<feature type="domain" description="Purple acid phosphatase C-terminal" evidence="5">
    <location>
        <begin position="343"/>
        <end position="399"/>
    </location>
</feature>
<feature type="domain" description="Purple acid phosphatase N-terminal" evidence="6">
    <location>
        <begin position="21"/>
        <end position="111"/>
    </location>
</feature>
<evidence type="ECO:0000256" key="2">
    <source>
        <dbReference type="ARBA" id="ARBA00023180"/>
    </source>
</evidence>
<evidence type="ECO:0000256" key="1">
    <source>
        <dbReference type="ARBA" id="ARBA00022729"/>
    </source>
</evidence>
<reference evidence="7 8" key="1">
    <citation type="submission" date="2020-04" db="EMBL/GenBank/DDBJ databases">
        <authorList>
            <person name="Laetsch R D."/>
            <person name="Stevens L."/>
            <person name="Kumar S."/>
            <person name="Blaxter L. M."/>
        </authorList>
    </citation>
    <scope>NUCLEOTIDE SEQUENCE [LARGE SCALE GENOMIC DNA]</scope>
</reference>
<dbReference type="InterPro" id="IPR041792">
    <property type="entry name" value="MPP_PAP"/>
</dbReference>
<dbReference type="PANTHER" id="PTHR45867">
    <property type="entry name" value="PURPLE ACID PHOSPHATASE"/>
    <property type="match status" value="1"/>
</dbReference>
<dbReference type="Gene3D" id="3.60.21.10">
    <property type="match status" value="1"/>
</dbReference>
<dbReference type="CDD" id="cd00839">
    <property type="entry name" value="MPP_PAPs"/>
    <property type="match status" value="1"/>
</dbReference>
<dbReference type="Pfam" id="PF14008">
    <property type="entry name" value="Metallophos_C"/>
    <property type="match status" value="1"/>
</dbReference>
<feature type="domain" description="Calcineurin-like phosphoesterase" evidence="4">
    <location>
        <begin position="121"/>
        <end position="318"/>
    </location>
</feature>
<comment type="caution">
    <text evidence="7">The sequence shown here is derived from an EMBL/GenBank/DDBJ whole genome shotgun (WGS) entry which is preliminary data.</text>
</comment>
<dbReference type="InterPro" id="IPR025733">
    <property type="entry name" value="PAPs_C"/>
</dbReference>
<keyword evidence="2" id="KW-0325">Glycoprotein</keyword>
<dbReference type="EC" id="3.1.3.2" evidence="3"/>
<feature type="chain" id="PRO_5035967537" description="Purple acid phosphatase" evidence="3">
    <location>
        <begin position="18"/>
        <end position="412"/>
    </location>
</feature>
<keyword evidence="1 3" id="KW-0732">Signal</keyword>
<dbReference type="EMBL" id="CADEPM010000009">
    <property type="protein sequence ID" value="CAB3410027.1"/>
    <property type="molecule type" value="Genomic_DNA"/>
</dbReference>
<gene>
    <name evidence="7" type="ORF">CBOVIS_LOCUS11598</name>
</gene>
<dbReference type="OrthoDB" id="45007at2759"/>
<evidence type="ECO:0000259" key="4">
    <source>
        <dbReference type="Pfam" id="PF00149"/>
    </source>
</evidence>